<keyword evidence="6" id="KW-0832">Ubl conjugation</keyword>
<protein>
    <recommendedName>
        <fullName evidence="11">Zinc-finger domain-containing protein</fullName>
    </recommendedName>
</protein>
<accession>A0A7S0D5E2</accession>
<gene>
    <name evidence="12" type="ORF">LAMO00422_LOCUS6575</name>
</gene>
<keyword evidence="4" id="KW-1017">Isopeptide bond</keyword>
<comment type="subcellular location">
    <subcellularLocation>
        <location evidence="2">Cytoplasm</location>
    </subcellularLocation>
    <subcellularLocation>
        <location evidence="1">Nucleus</location>
    </subcellularLocation>
</comment>
<dbReference type="PANTHER" id="PTHR31169:SF8">
    <property type="entry name" value="ZINC-FINGER DOMAIN OF MONOAMINE-OXIDASE A REPRESSOR R1 PROTEIN"/>
    <property type="match status" value="1"/>
</dbReference>
<evidence type="ECO:0000256" key="4">
    <source>
        <dbReference type="ARBA" id="ARBA00022499"/>
    </source>
</evidence>
<dbReference type="Pfam" id="PF10497">
    <property type="entry name" value="zf-4CXXC_R1"/>
    <property type="match status" value="1"/>
</dbReference>
<keyword evidence="8" id="KW-0804">Transcription</keyword>
<evidence type="ECO:0000256" key="3">
    <source>
        <dbReference type="ARBA" id="ARBA00022490"/>
    </source>
</evidence>
<feature type="region of interest" description="Disordered" evidence="10">
    <location>
        <begin position="180"/>
        <end position="241"/>
    </location>
</feature>
<evidence type="ECO:0000256" key="5">
    <source>
        <dbReference type="ARBA" id="ARBA00022553"/>
    </source>
</evidence>
<name>A0A7S0D5E2_9EUKA</name>
<dbReference type="GO" id="GO:0005634">
    <property type="term" value="C:nucleus"/>
    <property type="evidence" value="ECO:0007669"/>
    <property type="project" value="UniProtKB-SubCell"/>
</dbReference>
<evidence type="ECO:0000313" key="12">
    <source>
        <dbReference type="EMBL" id="CAD8442067.1"/>
    </source>
</evidence>
<dbReference type="GO" id="GO:0006355">
    <property type="term" value="P:regulation of DNA-templated transcription"/>
    <property type="evidence" value="ECO:0007669"/>
    <property type="project" value="InterPro"/>
</dbReference>
<dbReference type="AlphaFoldDB" id="A0A7S0D5E2"/>
<dbReference type="GO" id="GO:0005737">
    <property type="term" value="C:cytoplasm"/>
    <property type="evidence" value="ECO:0007669"/>
    <property type="project" value="UniProtKB-SubCell"/>
</dbReference>
<reference evidence="12" key="1">
    <citation type="submission" date="2021-01" db="EMBL/GenBank/DDBJ databases">
        <authorList>
            <person name="Corre E."/>
            <person name="Pelletier E."/>
            <person name="Niang G."/>
            <person name="Scheremetjew M."/>
            <person name="Finn R."/>
            <person name="Kale V."/>
            <person name="Holt S."/>
            <person name="Cochrane G."/>
            <person name="Meng A."/>
            <person name="Brown T."/>
            <person name="Cohen L."/>
        </authorList>
    </citation>
    <scope>NUCLEOTIDE SEQUENCE</scope>
    <source>
        <strain evidence="12">CCMP2058</strain>
    </source>
</reference>
<feature type="domain" description="Zinc-finger" evidence="11">
    <location>
        <begin position="244"/>
        <end position="329"/>
    </location>
</feature>
<dbReference type="InterPro" id="IPR040221">
    <property type="entry name" value="CDCA7/CDA7L"/>
</dbReference>
<feature type="compositionally biased region" description="Basic and acidic residues" evidence="10">
    <location>
        <begin position="200"/>
        <end position="220"/>
    </location>
</feature>
<dbReference type="EMBL" id="HBEM01009374">
    <property type="protein sequence ID" value="CAD8442067.1"/>
    <property type="molecule type" value="Transcribed_RNA"/>
</dbReference>
<dbReference type="InterPro" id="IPR018866">
    <property type="entry name" value="Znf-4CXXC_R1"/>
</dbReference>
<evidence type="ECO:0000259" key="11">
    <source>
        <dbReference type="Pfam" id="PF10497"/>
    </source>
</evidence>
<evidence type="ECO:0000256" key="9">
    <source>
        <dbReference type="ARBA" id="ARBA00023242"/>
    </source>
</evidence>
<sequence length="337" mass="36710">MSNTVFNTLLVLNHGSSAASKQRLRNNLENREEEKQFREESPPKQEIVVEYVKEDREAVFSVPHGETKVVSSSLTAPDIRGDIALQTPTFSIPSPIHPPGISLLDLSEPPELPTKLPAPVQIVGGNVRNLGKFTRNGKKRGPSAGKFGLVGEITLPSLSPMIPSKRQRTDALDLSTKLKSPISKDCMLPQDTPPFPPAKPPKEPVPEIQQVEKVEAEDQKPTSSTAAPTPISVPAPKQSAGNGSGSSCHQCKSRCHLNSLILCKNFPSLKGKGKRQGCRKKYCDRCLNKFYNENAPTPEQESKWACPACRAICRCAACRRQKAKHQNGSLGGLPTSR</sequence>
<keyword evidence="7" id="KW-0805">Transcription regulation</keyword>
<evidence type="ECO:0000256" key="2">
    <source>
        <dbReference type="ARBA" id="ARBA00004496"/>
    </source>
</evidence>
<keyword evidence="3" id="KW-0963">Cytoplasm</keyword>
<keyword evidence="9" id="KW-0539">Nucleus</keyword>
<evidence type="ECO:0000256" key="7">
    <source>
        <dbReference type="ARBA" id="ARBA00023015"/>
    </source>
</evidence>
<keyword evidence="5" id="KW-0597">Phosphoprotein</keyword>
<evidence type="ECO:0000256" key="10">
    <source>
        <dbReference type="SAM" id="MobiDB-lite"/>
    </source>
</evidence>
<proteinExistence type="predicted"/>
<evidence type="ECO:0000256" key="6">
    <source>
        <dbReference type="ARBA" id="ARBA00022843"/>
    </source>
</evidence>
<organism evidence="12">
    <name type="scientific">Amorphochlora amoebiformis</name>
    <dbReference type="NCBI Taxonomy" id="1561963"/>
    <lineage>
        <taxon>Eukaryota</taxon>
        <taxon>Sar</taxon>
        <taxon>Rhizaria</taxon>
        <taxon>Cercozoa</taxon>
        <taxon>Chlorarachniophyceae</taxon>
        <taxon>Amorphochlora</taxon>
    </lineage>
</organism>
<evidence type="ECO:0000256" key="1">
    <source>
        <dbReference type="ARBA" id="ARBA00004123"/>
    </source>
</evidence>
<dbReference type="PANTHER" id="PTHR31169">
    <property type="entry name" value="OS05G0300700 PROTEIN"/>
    <property type="match status" value="1"/>
</dbReference>
<evidence type="ECO:0000256" key="8">
    <source>
        <dbReference type="ARBA" id="ARBA00023163"/>
    </source>
</evidence>